<dbReference type="Proteomes" id="UP000199581">
    <property type="component" value="Unassembled WGS sequence"/>
</dbReference>
<dbReference type="Pfam" id="PF14464">
    <property type="entry name" value="Prok-JAB"/>
    <property type="match status" value="1"/>
</dbReference>
<dbReference type="AlphaFoldDB" id="A0A8G2C412"/>
<evidence type="ECO:0000313" key="7">
    <source>
        <dbReference type="EMBL" id="SFL89384.1"/>
    </source>
</evidence>
<dbReference type="EMBL" id="FOTO01000008">
    <property type="protein sequence ID" value="SFL89384.1"/>
    <property type="molecule type" value="Genomic_DNA"/>
</dbReference>
<protein>
    <submittedName>
        <fullName evidence="7">Integrative and conjugative element protein, VC0181 family</fullName>
    </submittedName>
</protein>
<evidence type="ECO:0000313" key="8">
    <source>
        <dbReference type="Proteomes" id="UP000199581"/>
    </source>
</evidence>
<feature type="domain" description="JAB" evidence="6">
    <location>
        <begin position="21"/>
        <end position="134"/>
    </location>
</feature>
<keyword evidence="2" id="KW-0479">Metal-binding</keyword>
<dbReference type="GO" id="GO:0006508">
    <property type="term" value="P:proteolysis"/>
    <property type="evidence" value="ECO:0007669"/>
    <property type="project" value="UniProtKB-KW"/>
</dbReference>
<dbReference type="InterPro" id="IPR028090">
    <property type="entry name" value="JAB_dom_prok"/>
</dbReference>
<name>A0A8G2C412_DESNO</name>
<evidence type="ECO:0000256" key="5">
    <source>
        <dbReference type="ARBA" id="ARBA00023049"/>
    </source>
</evidence>
<keyword evidence="3" id="KW-0378">Hydrolase</keyword>
<evidence type="ECO:0000256" key="2">
    <source>
        <dbReference type="ARBA" id="ARBA00022723"/>
    </source>
</evidence>
<evidence type="ECO:0000256" key="3">
    <source>
        <dbReference type="ARBA" id="ARBA00022801"/>
    </source>
</evidence>
<keyword evidence="4" id="KW-0862">Zinc</keyword>
<dbReference type="Gene3D" id="3.40.140.10">
    <property type="entry name" value="Cytidine Deaminase, domain 2"/>
    <property type="match status" value="1"/>
</dbReference>
<keyword evidence="8" id="KW-1185">Reference proteome</keyword>
<dbReference type="GO" id="GO:0046872">
    <property type="term" value="F:metal ion binding"/>
    <property type="evidence" value="ECO:0007669"/>
    <property type="project" value="UniProtKB-KW"/>
</dbReference>
<gene>
    <name evidence="7" type="ORF">SAMN05421830_108151</name>
</gene>
<dbReference type="RefSeq" id="WP_161949155.1">
    <property type="nucleotide sequence ID" value="NZ_FOTO01000008.1"/>
</dbReference>
<sequence length="165" mass="18632">MQELTFTAQGSDLVVTLTPNVLAHFEANAQRGERSEAGGQLFGTFPSPNIMKVEKATGPVSAYRRFWNKIILNQRADQREINAEFERGLHYLGDWHTHPVTIPTPSPMDYQTFQSRFRKSTHELHAMLMVIVGTNPFPGGLWVGLQNNNMSTTLVEKSFQGEDVR</sequence>
<evidence type="ECO:0000259" key="6">
    <source>
        <dbReference type="Pfam" id="PF14464"/>
    </source>
</evidence>
<accession>A0A8G2C412</accession>
<keyword evidence="1" id="KW-0645">Protease</keyword>
<evidence type="ECO:0000256" key="1">
    <source>
        <dbReference type="ARBA" id="ARBA00022670"/>
    </source>
</evidence>
<organism evidence="7 8">
    <name type="scientific">Desulfomicrobium norvegicum (strain DSM 1741 / NCIMB 8310)</name>
    <name type="common">Desulfovibrio baculatus (strain Norway 4)</name>
    <name type="synonym">Desulfovibrio desulfuricans (strain Norway 4)</name>
    <dbReference type="NCBI Taxonomy" id="52561"/>
    <lineage>
        <taxon>Bacteria</taxon>
        <taxon>Pseudomonadati</taxon>
        <taxon>Thermodesulfobacteriota</taxon>
        <taxon>Desulfovibrionia</taxon>
        <taxon>Desulfovibrionales</taxon>
        <taxon>Desulfomicrobiaceae</taxon>
        <taxon>Desulfomicrobium</taxon>
    </lineage>
</organism>
<evidence type="ECO:0000256" key="4">
    <source>
        <dbReference type="ARBA" id="ARBA00022833"/>
    </source>
</evidence>
<dbReference type="GO" id="GO:0008237">
    <property type="term" value="F:metallopeptidase activity"/>
    <property type="evidence" value="ECO:0007669"/>
    <property type="project" value="UniProtKB-KW"/>
</dbReference>
<comment type="caution">
    <text evidence="7">The sequence shown here is derived from an EMBL/GenBank/DDBJ whole genome shotgun (WGS) entry which is preliminary data.</text>
</comment>
<dbReference type="SUPFAM" id="SSF102712">
    <property type="entry name" value="JAB1/MPN domain"/>
    <property type="match status" value="1"/>
</dbReference>
<proteinExistence type="predicted"/>
<reference evidence="7 8" key="1">
    <citation type="submission" date="2016-10" db="EMBL/GenBank/DDBJ databases">
        <authorList>
            <person name="Varghese N."/>
            <person name="Submissions S."/>
        </authorList>
    </citation>
    <scope>NUCLEOTIDE SEQUENCE [LARGE SCALE GENOMIC DNA]</scope>
    <source>
        <strain evidence="7 8">DSM 1741</strain>
    </source>
</reference>
<keyword evidence="5" id="KW-0482">Metalloprotease</keyword>